<evidence type="ECO:0000313" key="2">
    <source>
        <dbReference type="EMBL" id="KZM26083.1"/>
    </source>
</evidence>
<feature type="compositionally biased region" description="Basic and acidic residues" evidence="1">
    <location>
        <begin position="53"/>
        <end position="69"/>
    </location>
</feature>
<sequence>MPCAGPSLSPFAALPTYSGAPSKHSKLEEPQRRDDEHRAVVEARRRIAEGVARREYARAEQHWQKEQRHVPAMQGAERHKR</sequence>
<comment type="caution">
    <text evidence="2">The sequence shown here is derived from an EMBL/GenBank/DDBJ whole genome shotgun (WGS) entry which is preliminary data.</text>
</comment>
<dbReference type="Proteomes" id="UP000076837">
    <property type="component" value="Unassembled WGS sequence"/>
</dbReference>
<evidence type="ECO:0000256" key="1">
    <source>
        <dbReference type="SAM" id="MobiDB-lite"/>
    </source>
</evidence>
<organism evidence="2 3">
    <name type="scientific">Didymella rabiei</name>
    <name type="common">Chickpea ascochyta blight fungus</name>
    <name type="synonym">Mycosphaerella rabiei</name>
    <dbReference type="NCBI Taxonomy" id="5454"/>
    <lineage>
        <taxon>Eukaryota</taxon>
        <taxon>Fungi</taxon>
        <taxon>Dikarya</taxon>
        <taxon>Ascomycota</taxon>
        <taxon>Pezizomycotina</taxon>
        <taxon>Dothideomycetes</taxon>
        <taxon>Pleosporomycetidae</taxon>
        <taxon>Pleosporales</taxon>
        <taxon>Pleosporineae</taxon>
        <taxon>Didymellaceae</taxon>
        <taxon>Ascochyta</taxon>
    </lineage>
</organism>
<feature type="compositionally biased region" description="Basic and acidic residues" evidence="1">
    <location>
        <begin position="25"/>
        <end position="39"/>
    </location>
</feature>
<accession>A0A163J1U2</accession>
<feature type="region of interest" description="Disordered" evidence="1">
    <location>
        <begin position="1"/>
        <end position="39"/>
    </location>
</feature>
<keyword evidence="3" id="KW-1185">Reference proteome</keyword>
<evidence type="ECO:0000313" key="3">
    <source>
        <dbReference type="Proteomes" id="UP000076837"/>
    </source>
</evidence>
<protein>
    <submittedName>
        <fullName evidence="2">Uncharacterized protein</fullName>
    </submittedName>
</protein>
<feature type="region of interest" description="Disordered" evidence="1">
    <location>
        <begin position="53"/>
        <end position="81"/>
    </location>
</feature>
<name>A0A163J1U2_DIDRA</name>
<proteinExistence type="predicted"/>
<gene>
    <name evidence="2" type="ORF">ST47_g2775</name>
</gene>
<reference evidence="2 3" key="1">
    <citation type="journal article" date="2016" name="Sci. Rep.">
        <title>Draft genome sequencing and secretome analysis of fungal phytopathogen Ascochyta rabiei provides insight into the necrotrophic effector repertoire.</title>
        <authorList>
            <person name="Verma S."/>
            <person name="Gazara R.K."/>
            <person name="Nizam S."/>
            <person name="Parween S."/>
            <person name="Chattopadhyay D."/>
            <person name="Verma P.K."/>
        </authorList>
    </citation>
    <scope>NUCLEOTIDE SEQUENCE [LARGE SCALE GENOMIC DNA]</scope>
    <source>
        <strain evidence="2 3">ArDII</strain>
    </source>
</reference>
<dbReference type="AlphaFoldDB" id="A0A163J1U2"/>
<dbReference type="EMBL" id="JYNV01000115">
    <property type="protein sequence ID" value="KZM26083.1"/>
    <property type="molecule type" value="Genomic_DNA"/>
</dbReference>